<evidence type="ECO:0000256" key="2">
    <source>
        <dbReference type="ARBA" id="ARBA00004162"/>
    </source>
</evidence>
<dbReference type="InterPro" id="IPR017941">
    <property type="entry name" value="Rieske_2Fe-2S"/>
</dbReference>
<evidence type="ECO:0000256" key="9">
    <source>
        <dbReference type="ARBA" id="ARBA00022714"/>
    </source>
</evidence>
<dbReference type="PROSITE" id="PS51296">
    <property type="entry name" value="RIESKE"/>
    <property type="match status" value="1"/>
</dbReference>
<keyword evidence="13 19" id="KW-1133">Transmembrane helix</keyword>
<feature type="transmembrane region" description="Helical" evidence="19">
    <location>
        <begin position="29"/>
        <end position="50"/>
    </location>
</feature>
<reference evidence="23 24" key="1">
    <citation type="submission" date="2016-11" db="EMBL/GenBank/DDBJ databases">
        <authorList>
            <person name="Jaros S."/>
            <person name="Januszkiewicz K."/>
            <person name="Wedrychowicz H."/>
        </authorList>
    </citation>
    <scope>NUCLEOTIDE SEQUENCE [LARGE SCALE GENOMIC DNA]</scope>
    <source>
        <strain evidence="23 24">CGMCC 1.7049</strain>
    </source>
</reference>
<dbReference type="Proteomes" id="UP000199758">
    <property type="component" value="Unassembled WGS sequence"/>
</dbReference>
<evidence type="ECO:0000256" key="5">
    <source>
        <dbReference type="ARBA" id="ARBA00019816"/>
    </source>
</evidence>
<dbReference type="AlphaFoldDB" id="A0A1M5R6K1"/>
<dbReference type="EMBL" id="FQWZ01000007">
    <property type="protein sequence ID" value="SHH21858.1"/>
    <property type="molecule type" value="Genomic_DNA"/>
</dbReference>
<sequence>MQNAAAGPKGIGPEGASPGSEVDQGRRRFLTLATSGVGAVGAGFVVWPFLASLKPSERAKALGAPVKADIAGLEDGQMLTLAWRGKPVWIIKRTPAMIESLTKVKAEVADPESSVQQQPEYAKNETRSIKPGIMVMVGSCTHLGCSPTFRPDYPAPEIAPNWQGGFYCPCHGSKFDLAGRVYKGVPAPINLLVPPYRFDGDTNIVIGEDQVAA</sequence>
<evidence type="ECO:0000313" key="24">
    <source>
        <dbReference type="Proteomes" id="UP000199758"/>
    </source>
</evidence>
<dbReference type="OrthoDB" id="9767869at2"/>
<dbReference type="STRING" id="490188.SAMN04488068_2925"/>
<evidence type="ECO:0000256" key="14">
    <source>
        <dbReference type="ARBA" id="ARBA00023004"/>
    </source>
</evidence>
<keyword evidence="7" id="KW-1003">Cell membrane</keyword>
<evidence type="ECO:0000256" key="20">
    <source>
        <dbReference type="RuleBase" id="RU004497"/>
    </source>
</evidence>
<keyword evidence="24" id="KW-1185">Reference proteome</keyword>
<keyword evidence="9" id="KW-0001">2Fe-2S</keyword>
<feature type="region of interest" description="Disordered" evidence="21">
    <location>
        <begin position="1"/>
        <end position="23"/>
    </location>
</feature>
<dbReference type="GO" id="GO:0046872">
    <property type="term" value="F:metal ion binding"/>
    <property type="evidence" value="ECO:0007669"/>
    <property type="project" value="UniProtKB-KW"/>
</dbReference>
<evidence type="ECO:0000256" key="3">
    <source>
        <dbReference type="ARBA" id="ARBA00011649"/>
    </source>
</evidence>
<evidence type="ECO:0000256" key="1">
    <source>
        <dbReference type="ARBA" id="ARBA00002444"/>
    </source>
</evidence>
<dbReference type="Pfam" id="PF00355">
    <property type="entry name" value="Rieske"/>
    <property type="match status" value="1"/>
</dbReference>
<dbReference type="PANTHER" id="PTHR10134">
    <property type="entry name" value="CYTOCHROME B-C1 COMPLEX SUBUNIT RIESKE, MITOCHONDRIAL"/>
    <property type="match status" value="1"/>
</dbReference>
<comment type="catalytic activity">
    <reaction evidence="18 19">
        <text>a quinol + 2 Fe(III)-[cytochrome c](out) = a quinone + 2 Fe(II)-[cytochrome c](out) + 2 H(+)(out)</text>
        <dbReference type="Rhea" id="RHEA:11484"/>
        <dbReference type="Rhea" id="RHEA-COMP:10350"/>
        <dbReference type="Rhea" id="RHEA-COMP:14399"/>
        <dbReference type="ChEBI" id="CHEBI:15378"/>
        <dbReference type="ChEBI" id="CHEBI:24646"/>
        <dbReference type="ChEBI" id="CHEBI:29033"/>
        <dbReference type="ChEBI" id="CHEBI:29034"/>
        <dbReference type="ChEBI" id="CHEBI:132124"/>
        <dbReference type="EC" id="7.1.1.8"/>
    </reaction>
</comment>
<evidence type="ECO:0000256" key="6">
    <source>
        <dbReference type="ARBA" id="ARBA00022448"/>
    </source>
</evidence>
<evidence type="ECO:0000256" key="18">
    <source>
        <dbReference type="ARBA" id="ARBA00029351"/>
    </source>
</evidence>
<keyword evidence="17" id="KW-1015">Disulfide bond</keyword>
<dbReference type="PRINTS" id="PR00162">
    <property type="entry name" value="RIESKE"/>
</dbReference>
<dbReference type="Gene3D" id="2.102.10.10">
    <property type="entry name" value="Rieske [2Fe-2S] iron-sulphur domain"/>
    <property type="match status" value="1"/>
</dbReference>
<dbReference type="InterPro" id="IPR036922">
    <property type="entry name" value="Rieske_2Fe-2S_sf"/>
</dbReference>
<evidence type="ECO:0000313" key="23">
    <source>
        <dbReference type="EMBL" id="SHH21858.1"/>
    </source>
</evidence>
<feature type="domain" description="Rieske" evidence="22">
    <location>
        <begin position="101"/>
        <end position="205"/>
    </location>
</feature>
<comment type="function">
    <text evidence="1">Component of the ubiquinol-cytochrome c reductase complex (complex III or cytochrome b-c1 complex), which is a respiratory chain that generates an electrochemical potential coupled to ATP synthesis.</text>
</comment>
<dbReference type="Gene3D" id="1.20.5.510">
    <property type="entry name" value="Single helix bin"/>
    <property type="match status" value="1"/>
</dbReference>
<evidence type="ECO:0000256" key="7">
    <source>
        <dbReference type="ARBA" id="ARBA00022475"/>
    </source>
</evidence>
<dbReference type="SUPFAM" id="SSF50022">
    <property type="entry name" value="ISP domain"/>
    <property type="match status" value="1"/>
</dbReference>
<keyword evidence="15" id="KW-0411">Iron-sulfur</keyword>
<dbReference type="NCBIfam" id="TIGR01416">
    <property type="entry name" value="Rieske_proteo"/>
    <property type="match status" value="1"/>
</dbReference>
<evidence type="ECO:0000256" key="21">
    <source>
        <dbReference type="SAM" id="MobiDB-lite"/>
    </source>
</evidence>
<evidence type="ECO:0000256" key="4">
    <source>
        <dbReference type="ARBA" id="ARBA00012951"/>
    </source>
</evidence>
<dbReference type="GO" id="GO:0005886">
    <property type="term" value="C:plasma membrane"/>
    <property type="evidence" value="ECO:0007669"/>
    <property type="project" value="UniProtKB-SubCell"/>
</dbReference>
<proteinExistence type="predicted"/>
<keyword evidence="12 19" id="KW-0249">Electron transport</keyword>
<comment type="subcellular location">
    <subcellularLocation>
        <location evidence="2">Cell membrane</location>
        <topology evidence="2">Single-pass membrane protein</topology>
    </subcellularLocation>
</comment>
<protein>
    <recommendedName>
        <fullName evidence="5 19">Ubiquinol-cytochrome c reductase iron-sulfur subunit</fullName>
        <ecNumber evidence="4 19">7.1.1.8</ecNumber>
    </recommendedName>
</protein>
<evidence type="ECO:0000256" key="16">
    <source>
        <dbReference type="ARBA" id="ARBA00023136"/>
    </source>
</evidence>
<keyword evidence="6 19" id="KW-0813">Transport</keyword>
<dbReference type="InterPro" id="IPR019470">
    <property type="entry name" value="Ubiq_cytC_Rdtase_Fe-S_su_TAT"/>
</dbReference>
<dbReference type="GO" id="GO:0051537">
    <property type="term" value="F:2 iron, 2 sulfur cluster binding"/>
    <property type="evidence" value="ECO:0007669"/>
    <property type="project" value="UniProtKB-KW"/>
</dbReference>
<evidence type="ECO:0000256" key="17">
    <source>
        <dbReference type="ARBA" id="ARBA00023157"/>
    </source>
</evidence>
<dbReference type="InterPro" id="IPR005805">
    <property type="entry name" value="Rieske_Fe-S_prot_C"/>
</dbReference>
<accession>A0A1M5R6K1</accession>
<comment type="miscellaneous">
    <text evidence="19">The Rieske protein is a high potential 2Fe-2S protein.</text>
</comment>
<dbReference type="Pfam" id="PF10399">
    <property type="entry name" value="UCR_Fe-S_N"/>
    <property type="match status" value="1"/>
</dbReference>
<evidence type="ECO:0000259" key="22">
    <source>
        <dbReference type="PROSITE" id="PS51296"/>
    </source>
</evidence>
<organism evidence="23 24">
    <name type="scientific">Hydrocarboniphaga daqingensis</name>
    <dbReference type="NCBI Taxonomy" id="490188"/>
    <lineage>
        <taxon>Bacteria</taxon>
        <taxon>Pseudomonadati</taxon>
        <taxon>Pseudomonadota</taxon>
        <taxon>Gammaproteobacteria</taxon>
        <taxon>Nevskiales</taxon>
        <taxon>Nevskiaceae</taxon>
        <taxon>Hydrocarboniphaga</taxon>
    </lineage>
</organism>
<comment type="subunit">
    <text evidence="3 20">The main subunits of complex b-c1 are: cytochrome b, cytochrome c1 and the Rieske protein.</text>
</comment>
<dbReference type="EC" id="7.1.1.8" evidence="4 19"/>
<evidence type="ECO:0000256" key="8">
    <source>
        <dbReference type="ARBA" id="ARBA00022692"/>
    </source>
</evidence>
<dbReference type="RefSeq" id="WP_072898597.1">
    <property type="nucleotide sequence ID" value="NZ_FQWZ01000007.1"/>
</dbReference>
<evidence type="ECO:0000256" key="13">
    <source>
        <dbReference type="ARBA" id="ARBA00022989"/>
    </source>
</evidence>
<keyword evidence="11" id="KW-1278">Translocase</keyword>
<dbReference type="InterPro" id="IPR006317">
    <property type="entry name" value="Ubiquinol_cyt_c_Rdtase_Fe-S-su"/>
</dbReference>
<dbReference type="InterPro" id="IPR014349">
    <property type="entry name" value="Rieske_Fe-S_prot"/>
</dbReference>
<keyword evidence="10" id="KW-0479">Metal-binding</keyword>
<evidence type="ECO:0000256" key="19">
    <source>
        <dbReference type="RuleBase" id="RU004494"/>
    </source>
</evidence>
<dbReference type="CDD" id="cd03470">
    <property type="entry name" value="Rieske_cytochrome_bc1"/>
    <property type="match status" value="1"/>
</dbReference>
<comment type="cofactor">
    <cofactor evidence="19">
        <name>[2Fe-2S] cluster</name>
        <dbReference type="ChEBI" id="CHEBI:190135"/>
    </cofactor>
    <text evidence="19">Binds 1 [2Fe-2S] cluster per subunit.</text>
</comment>
<name>A0A1M5R6K1_9GAMM</name>
<keyword evidence="14" id="KW-0408">Iron</keyword>
<evidence type="ECO:0000256" key="10">
    <source>
        <dbReference type="ARBA" id="ARBA00022723"/>
    </source>
</evidence>
<evidence type="ECO:0000256" key="12">
    <source>
        <dbReference type="ARBA" id="ARBA00022982"/>
    </source>
</evidence>
<keyword evidence="8 19" id="KW-0812">Transmembrane</keyword>
<evidence type="ECO:0000256" key="11">
    <source>
        <dbReference type="ARBA" id="ARBA00022967"/>
    </source>
</evidence>
<dbReference type="GO" id="GO:0008121">
    <property type="term" value="F:quinol-cytochrome-c reductase activity"/>
    <property type="evidence" value="ECO:0007669"/>
    <property type="project" value="UniProtKB-EC"/>
</dbReference>
<evidence type="ECO:0000256" key="15">
    <source>
        <dbReference type="ARBA" id="ARBA00023014"/>
    </source>
</evidence>
<gene>
    <name evidence="23" type="ORF">SAMN04488068_2925</name>
</gene>
<keyword evidence="16 19" id="KW-0472">Membrane</keyword>